<name>A0A7X1KCB9_9SPHN</name>
<evidence type="ECO:0000256" key="2">
    <source>
        <dbReference type="SAM" id="Phobius"/>
    </source>
</evidence>
<dbReference type="Gene3D" id="3.10.450.160">
    <property type="entry name" value="inner membrane protein cigr"/>
    <property type="match status" value="1"/>
</dbReference>
<keyword evidence="5" id="KW-1185">Reference proteome</keyword>
<gene>
    <name evidence="4" type="ORF">H7F49_10395</name>
</gene>
<dbReference type="AlphaFoldDB" id="A0A7X1KCB9"/>
<proteinExistence type="predicted"/>
<evidence type="ECO:0000256" key="3">
    <source>
        <dbReference type="SAM" id="SignalP"/>
    </source>
</evidence>
<feature type="region of interest" description="Disordered" evidence="1">
    <location>
        <begin position="24"/>
        <end position="68"/>
    </location>
</feature>
<protein>
    <submittedName>
        <fullName evidence="4">RcnB family protein</fullName>
    </submittedName>
</protein>
<dbReference type="Pfam" id="PF11776">
    <property type="entry name" value="RcnB"/>
    <property type="match status" value="1"/>
</dbReference>
<organism evidence="4 5">
    <name type="scientific">Novosphingobium aerophilum</name>
    <dbReference type="NCBI Taxonomy" id="2839843"/>
    <lineage>
        <taxon>Bacteria</taxon>
        <taxon>Pseudomonadati</taxon>
        <taxon>Pseudomonadota</taxon>
        <taxon>Alphaproteobacteria</taxon>
        <taxon>Sphingomonadales</taxon>
        <taxon>Sphingomonadaceae</taxon>
        <taxon>Novosphingobium</taxon>
    </lineage>
</organism>
<sequence length="153" mass="17790">MMNRKLTRALGGLLAMSMALTAMPSGAQRRDSDRDGLPDRAEWNRDRDRDGRPDQWDRHDNRRDRGAGWNDNGRRWRYYGGNYGYRGYEGRWRTGQRYPYYRDRGHYVTDYRAYGLPAPRRGYRYYRTDNGDIVMAAVASGVIGLIIGGALAR</sequence>
<evidence type="ECO:0000313" key="5">
    <source>
        <dbReference type="Proteomes" id="UP000520156"/>
    </source>
</evidence>
<dbReference type="InterPro" id="IPR024572">
    <property type="entry name" value="RcnB"/>
</dbReference>
<feature type="compositionally biased region" description="Basic and acidic residues" evidence="1">
    <location>
        <begin position="28"/>
        <end position="66"/>
    </location>
</feature>
<evidence type="ECO:0000313" key="4">
    <source>
        <dbReference type="EMBL" id="MBC2652114.1"/>
    </source>
</evidence>
<keyword evidence="2" id="KW-1133">Transmembrane helix</keyword>
<feature type="signal peptide" evidence="3">
    <location>
        <begin position="1"/>
        <end position="27"/>
    </location>
</feature>
<feature type="chain" id="PRO_5031313501" evidence="3">
    <location>
        <begin position="28"/>
        <end position="153"/>
    </location>
</feature>
<keyword evidence="3" id="KW-0732">Signal</keyword>
<dbReference type="Proteomes" id="UP000520156">
    <property type="component" value="Unassembled WGS sequence"/>
</dbReference>
<dbReference type="EMBL" id="JACLAU010000014">
    <property type="protein sequence ID" value="MBC2652114.1"/>
    <property type="molecule type" value="Genomic_DNA"/>
</dbReference>
<evidence type="ECO:0000256" key="1">
    <source>
        <dbReference type="SAM" id="MobiDB-lite"/>
    </source>
</evidence>
<reference evidence="4 5" key="1">
    <citation type="submission" date="2020-08" db="EMBL/GenBank/DDBJ databases">
        <title>The genome sequence of Novosphingobium flavum 4Y4.</title>
        <authorList>
            <person name="Liu Y."/>
        </authorList>
    </citation>
    <scope>NUCLEOTIDE SEQUENCE [LARGE SCALE GENOMIC DNA]</scope>
    <source>
        <strain evidence="4 5">4Y4</strain>
    </source>
</reference>
<keyword evidence="2" id="KW-0812">Transmembrane</keyword>
<feature type="transmembrane region" description="Helical" evidence="2">
    <location>
        <begin position="133"/>
        <end position="152"/>
    </location>
</feature>
<comment type="caution">
    <text evidence="4">The sequence shown here is derived from an EMBL/GenBank/DDBJ whole genome shotgun (WGS) entry which is preliminary data.</text>
</comment>
<keyword evidence="2" id="KW-0472">Membrane</keyword>
<accession>A0A7X1KCB9</accession>